<feature type="domain" description="SusD-like N-terminal" evidence="8">
    <location>
        <begin position="95"/>
        <end position="225"/>
    </location>
</feature>
<feature type="region of interest" description="Disordered" evidence="6">
    <location>
        <begin position="347"/>
        <end position="366"/>
    </location>
</feature>
<dbReference type="Gene3D" id="1.25.40.390">
    <property type="match status" value="1"/>
</dbReference>
<keyword evidence="5" id="KW-0998">Cell outer membrane</keyword>
<dbReference type="EMBL" id="AP035888">
    <property type="protein sequence ID" value="BFP67927.1"/>
    <property type="molecule type" value="Genomic_DNA"/>
</dbReference>
<dbReference type="InterPro" id="IPR033985">
    <property type="entry name" value="SusD-like_N"/>
</dbReference>
<organism evidence="9">
    <name type="scientific">Tenacibaculum sp. Pbs-1</name>
    <dbReference type="NCBI Taxonomy" id="3238748"/>
    <lineage>
        <taxon>Bacteria</taxon>
        <taxon>Pseudomonadati</taxon>
        <taxon>Bacteroidota</taxon>
        <taxon>Flavobacteriia</taxon>
        <taxon>Flavobacteriales</taxon>
        <taxon>Flavobacteriaceae</taxon>
        <taxon>Tenacibaculum</taxon>
    </lineage>
</organism>
<dbReference type="Pfam" id="PF14322">
    <property type="entry name" value="SusD-like_3"/>
    <property type="match status" value="1"/>
</dbReference>
<dbReference type="AlphaFoldDB" id="A0AB33L434"/>
<reference evidence="9" key="1">
    <citation type="submission" date="2024-08" db="EMBL/GenBank/DDBJ databases">
        <title>Whole genome sequence of Tenacibaculum sp. strain pbs-1 associated with black-spot shell disease in Akoya pearl oysters.</title>
        <authorList>
            <person name="Sakatoku A."/>
            <person name="Suzuki T."/>
            <person name="Hatano K."/>
            <person name="Seki M."/>
            <person name="Tanaka D."/>
            <person name="Nakamura S."/>
            <person name="Suzuki N."/>
            <person name="Isshiki T."/>
        </authorList>
    </citation>
    <scope>NUCLEOTIDE SEQUENCE</scope>
    <source>
        <strain evidence="9">Pbs-1</strain>
    </source>
</reference>
<protein>
    <submittedName>
        <fullName evidence="9">RagB/SusD family nutrient uptake outer membrane protein</fullName>
    </submittedName>
</protein>
<evidence type="ECO:0000256" key="5">
    <source>
        <dbReference type="ARBA" id="ARBA00023237"/>
    </source>
</evidence>
<evidence type="ECO:0000256" key="2">
    <source>
        <dbReference type="ARBA" id="ARBA00006275"/>
    </source>
</evidence>
<dbReference type="InterPro" id="IPR012944">
    <property type="entry name" value="SusD_RagB_dom"/>
</dbReference>
<gene>
    <name evidence="9" type="ORF">Pbs1_12700</name>
</gene>
<evidence type="ECO:0000256" key="3">
    <source>
        <dbReference type="ARBA" id="ARBA00022729"/>
    </source>
</evidence>
<evidence type="ECO:0000259" key="8">
    <source>
        <dbReference type="Pfam" id="PF14322"/>
    </source>
</evidence>
<evidence type="ECO:0000259" key="7">
    <source>
        <dbReference type="Pfam" id="PF07980"/>
    </source>
</evidence>
<evidence type="ECO:0000256" key="4">
    <source>
        <dbReference type="ARBA" id="ARBA00023136"/>
    </source>
</evidence>
<dbReference type="PROSITE" id="PS51257">
    <property type="entry name" value="PROKAR_LIPOPROTEIN"/>
    <property type="match status" value="1"/>
</dbReference>
<comment type="subcellular location">
    <subcellularLocation>
        <location evidence="1">Cell outer membrane</location>
    </subcellularLocation>
</comment>
<evidence type="ECO:0000256" key="1">
    <source>
        <dbReference type="ARBA" id="ARBA00004442"/>
    </source>
</evidence>
<proteinExistence type="inferred from homology"/>
<sequence length="549" mass="60864">MLNKLKYLLIAVILISITSCKEDFLERTPTDAISASDALANETNMQLVLDGVHRGLYSQSQDIFPGGNTARANNHYWVPLGDNLSGGLIHSASANNLSWRDAMQWNSHTQPTSLTNELLWYHRYNIILHANLLINGILEGNLTETPTLNTILGQAYTYRAYAYLSLVQHYGRGYLIGNPSTDPGVPILFSSESPFTSEPRSTVEEVYNQIGQDLDAAISAFENGSSRPSGGPEVKSQLNIDVAYGLKARWALSKGDWQTAADAAVTARQNYPLMNESDWKSGFNTNNLSEVIWGSNVIDTETTFFRSYFYLASNTFNGSQIRNNPKIADRRLVDAIPNTDYRKDVFLPDAPNSNTSAANGEGGWENNTNPLYTTEEEFDAAIISIKSEYGLVSGHNTHPYMHFKLKQKNPGSIDPDDVIYMRASEMYLIEAEAKAMMNDIAGAQAALKPLGEERDSAYDVTIYNTQESLMDHIKFQRGVELWGEGFGYTDKIRWDEGIDHAADGGSGASAVLYQGAYQVEKPSLNDDWIFKIPQAEINANPNITPSDQN</sequence>
<feature type="domain" description="RagB/SusD" evidence="7">
    <location>
        <begin position="318"/>
        <end position="544"/>
    </location>
</feature>
<keyword evidence="4" id="KW-0472">Membrane</keyword>
<dbReference type="InterPro" id="IPR011990">
    <property type="entry name" value="TPR-like_helical_dom_sf"/>
</dbReference>
<evidence type="ECO:0000313" key="9">
    <source>
        <dbReference type="EMBL" id="BFP67927.1"/>
    </source>
</evidence>
<accession>A0AB33L434</accession>
<evidence type="ECO:0000256" key="6">
    <source>
        <dbReference type="SAM" id="MobiDB-lite"/>
    </source>
</evidence>
<keyword evidence="3" id="KW-0732">Signal</keyword>
<comment type="similarity">
    <text evidence="2">Belongs to the SusD family.</text>
</comment>
<dbReference type="GO" id="GO:0009279">
    <property type="term" value="C:cell outer membrane"/>
    <property type="evidence" value="ECO:0007669"/>
    <property type="project" value="UniProtKB-SubCell"/>
</dbReference>
<dbReference type="Pfam" id="PF07980">
    <property type="entry name" value="SusD_RagB"/>
    <property type="match status" value="1"/>
</dbReference>
<dbReference type="SUPFAM" id="SSF48452">
    <property type="entry name" value="TPR-like"/>
    <property type="match status" value="1"/>
</dbReference>
<name>A0AB33L434_9FLAO</name>